<reference evidence="1 2" key="1">
    <citation type="submission" date="2019-04" db="EMBL/GenBank/DDBJ databases">
        <authorList>
            <person name="Li Y."/>
            <person name="Wang J."/>
        </authorList>
    </citation>
    <scope>NUCLEOTIDE SEQUENCE [LARGE SCALE GENOMIC DNA]</scope>
    <source>
        <strain evidence="1 2">DSM 14668</strain>
    </source>
</reference>
<dbReference type="OrthoDB" id="5862074at2"/>
<protein>
    <submittedName>
        <fullName evidence="1">Uncharacterized protein</fullName>
    </submittedName>
</protein>
<gene>
    <name evidence="1" type="ORF">E8A74_14565</name>
</gene>
<accession>A0A4U1JCV3</accession>
<comment type="caution">
    <text evidence="1">The sequence shown here is derived from an EMBL/GenBank/DDBJ whole genome shotgun (WGS) entry which is preliminary data.</text>
</comment>
<proteinExistence type="predicted"/>
<evidence type="ECO:0000313" key="1">
    <source>
        <dbReference type="EMBL" id="TKD08515.1"/>
    </source>
</evidence>
<organism evidence="1 2">
    <name type="scientific">Polyangium fumosum</name>
    <dbReference type="NCBI Taxonomy" id="889272"/>
    <lineage>
        <taxon>Bacteria</taxon>
        <taxon>Pseudomonadati</taxon>
        <taxon>Myxococcota</taxon>
        <taxon>Polyangia</taxon>
        <taxon>Polyangiales</taxon>
        <taxon>Polyangiaceae</taxon>
        <taxon>Polyangium</taxon>
    </lineage>
</organism>
<name>A0A4U1JCV3_9BACT</name>
<keyword evidence="2" id="KW-1185">Reference proteome</keyword>
<dbReference type="RefSeq" id="WP_136929610.1">
    <property type="nucleotide sequence ID" value="NZ_SSMQ01000013.1"/>
</dbReference>
<sequence>MSVSIYSNAFNFGSYLSGAVDPRTGQYSVAIPFVQIRPPNLDDLSRSIGITFSALRLENRGFGIGWSMSLCSLDLTNNQNVLTLSDGRSFQGNSLPPDGYDLTFKDQKLKDFRVTKIDANTFDVISKDGVVERLVKGGGRAHRPALAPALPQRRDLSIFL</sequence>
<evidence type="ECO:0000313" key="2">
    <source>
        <dbReference type="Proteomes" id="UP000309215"/>
    </source>
</evidence>
<dbReference type="EMBL" id="SSMQ01000013">
    <property type="protein sequence ID" value="TKD08515.1"/>
    <property type="molecule type" value="Genomic_DNA"/>
</dbReference>
<dbReference type="Proteomes" id="UP000309215">
    <property type="component" value="Unassembled WGS sequence"/>
</dbReference>
<dbReference type="AlphaFoldDB" id="A0A4U1JCV3"/>